<evidence type="ECO:0000259" key="1">
    <source>
        <dbReference type="Pfam" id="PF00534"/>
    </source>
</evidence>
<comment type="caution">
    <text evidence="3">The sequence shown here is derived from an EMBL/GenBank/DDBJ whole genome shotgun (WGS) entry which is preliminary data.</text>
</comment>
<dbReference type="Proteomes" id="UP001314903">
    <property type="component" value="Unassembled WGS sequence"/>
</dbReference>
<accession>A0ABS4KHE4</accession>
<proteinExistence type="predicted"/>
<dbReference type="Pfam" id="PF00534">
    <property type="entry name" value="Glycos_transf_1"/>
    <property type="match status" value="1"/>
</dbReference>
<feature type="domain" description="Glycosyltransferase subfamily 4-like N-terminal" evidence="2">
    <location>
        <begin position="25"/>
        <end position="190"/>
    </location>
</feature>
<dbReference type="EMBL" id="JAGGLI010000008">
    <property type="protein sequence ID" value="MBP2027208.1"/>
    <property type="molecule type" value="Genomic_DNA"/>
</dbReference>
<organism evidence="3 4">
    <name type="scientific">Acetoanaerobium pronyense</name>
    <dbReference type="NCBI Taxonomy" id="1482736"/>
    <lineage>
        <taxon>Bacteria</taxon>
        <taxon>Bacillati</taxon>
        <taxon>Bacillota</taxon>
        <taxon>Clostridia</taxon>
        <taxon>Peptostreptococcales</taxon>
        <taxon>Filifactoraceae</taxon>
        <taxon>Acetoanaerobium</taxon>
    </lineage>
</organism>
<dbReference type="Gene3D" id="3.40.50.2000">
    <property type="entry name" value="Glycogen Phosphorylase B"/>
    <property type="match status" value="2"/>
</dbReference>
<evidence type="ECO:0000313" key="3">
    <source>
        <dbReference type="EMBL" id="MBP2027208.1"/>
    </source>
</evidence>
<name>A0ABS4KHE4_9FIRM</name>
<keyword evidence="4" id="KW-1185">Reference proteome</keyword>
<dbReference type="PANTHER" id="PTHR12526:SF630">
    <property type="entry name" value="GLYCOSYLTRANSFERASE"/>
    <property type="match status" value="1"/>
</dbReference>
<evidence type="ECO:0000259" key="2">
    <source>
        <dbReference type="Pfam" id="PF13439"/>
    </source>
</evidence>
<dbReference type="SUPFAM" id="SSF53756">
    <property type="entry name" value="UDP-Glycosyltransferase/glycogen phosphorylase"/>
    <property type="match status" value="1"/>
</dbReference>
<protein>
    <submittedName>
        <fullName evidence="3">Glycosyltransferase involved in cell wall biosynthesis</fullName>
    </submittedName>
</protein>
<dbReference type="Pfam" id="PF13439">
    <property type="entry name" value="Glyco_transf_4"/>
    <property type="match status" value="1"/>
</dbReference>
<dbReference type="RefSeq" id="WP_209660047.1">
    <property type="nucleotide sequence ID" value="NZ_JAGGLI010000008.1"/>
</dbReference>
<dbReference type="PANTHER" id="PTHR12526">
    <property type="entry name" value="GLYCOSYLTRANSFERASE"/>
    <property type="match status" value="1"/>
</dbReference>
<evidence type="ECO:0000313" key="4">
    <source>
        <dbReference type="Proteomes" id="UP001314903"/>
    </source>
</evidence>
<sequence>MDKIKIGILCANCYPLFDTNSKAGFGGAEVDLYNLGIYLAENSKFEVTFYVGDFGQNENIRYIEDVNLKKIKMFGWTNKTILQKIIFYSNLIKVLLRSEADVILTEMANDMVGWAGLFFKSIKKKRFIHRLASDNDALYDDKAVSGRWLTHNLYSFGLKKADIIFSQTEKQKKLLKEHMGFDSEVVPNGFPFKEVNTKEKSYILWVGRAVELKRPKLFIELVKAVPDKDFLMIMPFAGQETPDGFKEEIQKCIYDAKKLNNFKYIEHVPFKEIQTYFNKAALLVNTSEYEGFPNTFIQACIGSTPIASLDVNPDSFISKNEVGICCDGDINKLIDFTNNLNDNNIKLYGANANKYFKDNHSIEVMGKPYEEAILSFFPNH</sequence>
<dbReference type="CDD" id="cd03801">
    <property type="entry name" value="GT4_PimA-like"/>
    <property type="match status" value="1"/>
</dbReference>
<feature type="domain" description="Glycosyl transferase family 1" evidence="1">
    <location>
        <begin position="192"/>
        <end position="329"/>
    </location>
</feature>
<dbReference type="InterPro" id="IPR001296">
    <property type="entry name" value="Glyco_trans_1"/>
</dbReference>
<gene>
    <name evidence="3" type="ORF">J2Z35_001002</name>
</gene>
<reference evidence="3 4" key="1">
    <citation type="submission" date="2021-03" db="EMBL/GenBank/DDBJ databases">
        <title>Genomic Encyclopedia of Type Strains, Phase IV (KMG-IV): sequencing the most valuable type-strain genomes for metagenomic binning, comparative biology and taxonomic classification.</title>
        <authorList>
            <person name="Goeker M."/>
        </authorList>
    </citation>
    <scope>NUCLEOTIDE SEQUENCE [LARGE SCALE GENOMIC DNA]</scope>
    <source>
        <strain evidence="3 4">DSM 27512</strain>
    </source>
</reference>
<dbReference type="InterPro" id="IPR028098">
    <property type="entry name" value="Glyco_trans_4-like_N"/>
</dbReference>